<dbReference type="AlphaFoldDB" id="A0A8T8XEB0"/>
<dbReference type="CDD" id="cd12148">
    <property type="entry name" value="fungal_TF_MHR"/>
    <property type="match status" value="1"/>
</dbReference>
<evidence type="ECO:0000256" key="2">
    <source>
        <dbReference type="ARBA" id="ARBA00023163"/>
    </source>
</evidence>
<dbReference type="GO" id="GO:0008270">
    <property type="term" value="F:zinc ion binding"/>
    <property type="evidence" value="ECO:0007669"/>
    <property type="project" value="InterPro"/>
</dbReference>
<evidence type="ECO:0000256" key="4">
    <source>
        <dbReference type="SAM" id="MobiDB-lite"/>
    </source>
</evidence>
<evidence type="ECO:0000313" key="7">
    <source>
        <dbReference type="Proteomes" id="UP000249497"/>
    </source>
</evidence>
<accession>A0A8T8XEB0</accession>
<organism evidence="6 7">
    <name type="scientific">Aspergillus japonicus CBS 114.51</name>
    <dbReference type="NCBI Taxonomy" id="1448312"/>
    <lineage>
        <taxon>Eukaryota</taxon>
        <taxon>Fungi</taxon>
        <taxon>Dikarya</taxon>
        <taxon>Ascomycota</taxon>
        <taxon>Pezizomycotina</taxon>
        <taxon>Eurotiomycetes</taxon>
        <taxon>Eurotiomycetidae</taxon>
        <taxon>Eurotiales</taxon>
        <taxon>Aspergillaceae</taxon>
        <taxon>Aspergillus</taxon>
        <taxon>Aspergillus subgen. Circumdati</taxon>
    </lineage>
</organism>
<dbReference type="Proteomes" id="UP000249497">
    <property type="component" value="Unassembled WGS sequence"/>
</dbReference>
<evidence type="ECO:0000313" key="6">
    <source>
        <dbReference type="EMBL" id="RAH86616.1"/>
    </source>
</evidence>
<keyword evidence="2" id="KW-0804">Transcription</keyword>
<gene>
    <name evidence="6" type="ORF">BO86DRAFT_406286</name>
</gene>
<dbReference type="PANTHER" id="PTHR47840:SF1">
    <property type="entry name" value="ZN(II)2CYS6 TRANSCRIPTION FACTOR (EUROFUNG)"/>
    <property type="match status" value="1"/>
</dbReference>
<sequence>MHCLWLLNHSLCNQPGRKRKVRCVFQSDKPDCCIHCLRRNSVCIPQALAPGQSQPTTDGYHEHESPLVMAYRSLQRRLEALLPAPIIPLARRQQAQAIATSTAPEGGRFLRDAECAPIMKLIENEMGDDFLITDDPGDEHHPSHKERTNASPEISSKHTEALRGLYAALPTILNLQDILVKQGQWWESWRDAFGLSWGEETDKTLEDFAIRALRSEDPCLLGSLLVCLALGTGAFGTYLSAVERWILYDDDLAGCEHGLKCLIGLGLCHFSAMQHHRAWSIYRRANTLLQLRGIHRAHRKSKRLDGIFWQLFHADRWLSLMIGLPYSVPNDLCDLYIPPSNPGSFITFHYRHLAILTSRVIDCVQATSPPPLSMISAIDEQIDAVAAHLPPHYLDLTQISILEDRREKYARIYRLTQVYQLKAYLHLPLFLQRLDLPKRRYGREICASSCRCYLEAFLLLCDDDPQRAGTDNSIKLTGFSAFIAALTLLLALLDDTRGTTSPLSVSSETRQSDETLIKRTMKALEVCAAGSMDSLCGRCLTALNALVTVCHEAAGDTVHRVDMPYFGVLSIMPRSRGPGHASQDSSLQDNPFFGFPDPLDDIFWSYEGPFANYDLPVPNQFSTLLGGV</sequence>
<proteinExistence type="predicted"/>
<dbReference type="InterPro" id="IPR007219">
    <property type="entry name" value="XnlR_reg_dom"/>
</dbReference>
<feature type="compositionally biased region" description="Basic and acidic residues" evidence="4">
    <location>
        <begin position="138"/>
        <end position="148"/>
    </location>
</feature>
<dbReference type="PANTHER" id="PTHR47840">
    <property type="entry name" value="ZN(II)2CYS6 TRANSCRIPTION FACTOR (EUROFUNG)-RELATED"/>
    <property type="match status" value="1"/>
</dbReference>
<keyword evidence="7" id="KW-1185">Reference proteome</keyword>
<dbReference type="GO" id="GO:0003677">
    <property type="term" value="F:DNA binding"/>
    <property type="evidence" value="ECO:0007669"/>
    <property type="project" value="InterPro"/>
</dbReference>
<dbReference type="SMART" id="SM00906">
    <property type="entry name" value="Fungal_trans"/>
    <property type="match status" value="1"/>
</dbReference>
<keyword evidence="3" id="KW-0539">Nucleus</keyword>
<reference evidence="6 7" key="1">
    <citation type="submission" date="2018-02" db="EMBL/GenBank/DDBJ databases">
        <title>The genomes of Aspergillus section Nigri reveals drivers in fungal speciation.</title>
        <authorList>
            <consortium name="DOE Joint Genome Institute"/>
            <person name="Vesth T.C."/>
            <person name="Nybo J."/>
            <person name="Theobald S."/>
            <person name="Brandl J."/>
            <person name="Frisvad J.C."/>
            <person name="Nielsen K.F."/>
            <person name="Lyhne E.K."/>
            <person name="Kogle M.E."/>
            <person name="Kuo A."/>
            <person name="Riley R."/>
            <person name="Clum A."/>
            <person name="Nolan M."/>
            <person name="Lipzen A."/>
            <person name="Salamov A."/>
            <person name="Henrissat B."/>
            <person name="Wiebenga A."/>
            <person name="De vries R.P."/>
            <person name="Grigoriev I.V."/>
            <person name="Mortensen U.H."/>
            <person name="Andersen M.R."/>
            <person name="Baker S.E."/>
        </authorList>
    </citation>
    <scope>NUCLEOTIDE SEQUENCE [LARGE SCALE GENOMIC DNA]</scope>
    <source>
        <strain evidence="6 7">CBS 114.51</strain>
    </source>
</reference>
<keyword evidence="1" id="KW-0805">Transcription regulation</keyword>
<dbReference type="GeneID" id="37177855"/>
<evidence type="ECO:0000256" key="1">
    <source>
        <dbReference type="ARBA" id="ARBA00023015"/>
    </source>
</evidence>
<feature type="domain" description="Xylanolytic transcriptional activator regulatory" evidence="5">
    <location>
        <begin position="278"/>
        <end position="345"/>
    </location>
</feature>
<dbReference type="OrthoDB" id="6509908at2759"/>
<evidence type="ECO:0000259" key="5">
    <source>
        <dbReference type="SMART" id="SM00906"/>
    </source>
</evidence>
<evidence type="ECO:0000256" key="3">
    <source>
        <dbReference type="ARBA" id="ARBA00023242"/>
    </source>
</evidence>
<dbReference type="GO" id="GO:0006351">
    <property type="term" value="P:DNA-templated transcription"/>
    <property type="evidence" value="ECO:0007669"/>
    <property type="project" value="InterPro"/>
</dbReference>
<protein>
    <recommendedName>
        <fullName evidence="5">Xylanolytic transcriptional activator regulatory domain-containing protein</fullName>
    </recommendedName>
</protein>
<dbReference type="RefSeq" id="XP_025532510.1">
    <property type="nucleotide sequence ID" value="XM_025674163.1"/>
</dbReference>
<feature type="region of interest" description="Disordered" evidence="4">
    <location>
        <begin position="134"/>
        <end position="155"/>
    </location>
</feature>
<dbReference type="EMBL" id="KZ824772">
    <property type="protein sequence ID" value="RAH86616.1"/>
    <property type="molecule type" value="Genomic_DNA"/>
</dbReference>
<name>A0A8T8XEB0_ASPJA</name>